<evidence type="ECO:0000256" key="1">
    <source>
        <dbReference type="SAM" id="MobiDB-lite"/>
    </source>
</evidence>
<feature type="compositionally biased region" description="Basic and acidic residues" evidence="1">
    <location>
        <begin position="1"/>
        <end position="65"/>
    </location>
</feature>
<dbReference type="SUPFAM" id="SSF50630">
    <property type="entry name" value="Acid proteases"/>
    <property type="match status" value="1"/>
</dbReference>
<feature type="region of interest" description="Disordered" evidence="1">
    <location>
        <begin position="1"/>
        <end position="108"/>
    </location>
</feature>
<reference evidence="3 4" key="1">
    <citation type="submission" date="2024-01" db="EMBL/GenBank/DDBJ databases">
        <title>The genomes of 5 underutilized Papilionoideae crops provide insights into root nodulation and disease resistanc.</title>
        <authorList>
            <person name="Yuan L."/>
        </authorList>
    </citation>
    <scope>NUCLEOTIDE SEQUENCE [LARGE SCALE GENOMIC DNA]</scope>
    <source>
        <strain evidence="3">ZHUSHIDOU_FW_LH</strain>
        <tissue evidence="3">Leaf</tissue>
    </source>
</reference>
<name>A0AAN9HV10_CROPI</name>
<evidence type="ECO:0000313" key="3">
    <source>
        <dbReference type="EMBL" id="KAK7251708.1"/>
    </source>
</evidence>
<organism evidence="3 4">
    <name type="scientific">Crotalaria pallida</name>
    <name type="common">Smooth rattlebox</name>
    <name type="synonym">Crotalaria striata</name>
    <dbReference type="NCBI Taxonomy" id="3830"/>
    <lineage>
        <taxon>Eukaryota</taxon>
        <taxon>Viridiplantae</taxon>
        <taxon>Streptophyta</taxon>
        <taxon>Embryophyta</taxon>
        <taxon>Tracheophyta</taxon>
        <taxon>Spermatophyta</taxon>
        <taxon>Magnoliopsida</taxon>
        <taxon>eudicotyledons</taxon>
        <taxon>Gunneridae</taxon>
        <taxon>Pentapetalae</taxon>
        <taxon>rosids</taxon>
        <taxon>fabids</taxon>
        <taxon>Fabales</taxon>
        <taxon>Fabaceae</taxon>
        <taxon>Papilionoideae</taxon>
        <taxon>50 kb inversion clade</taxon>
        <taxon>genistoids sensu lato</taxon>
        <taxon>core genistoids</taxon>
        <taxon>Crotalarieae</taxon>
        <taxon>Crotalaria</taxon>
    </lineage>
</organism>
<dbReference type="AlphaFoldDB" id="A0AAN9HV10"/>
<dbReference type="PROSITE" id="PS51767">
    <property type="entry name" value="PEPTIDASE_A1"/>
    <property type="match status" value="1"/>
</dbReference>
<evidence type="ECO:0000259" key="2">
    <source>
        <dbReference type="PROSITE" id="PS51767"/>
    </source>
</evidence>
<proteinExistence type="predicted"/>
<gene>
    <name evidence="3" type="ORF">RIF29_35135</name>
</gene>
<feature type="compositionally biased region" description="Basic and acidic residues" evidence="1">
    <location>
        <begin position="92"/>
        <end position="108"/>
    </location>
</feature>
<dbReference type="InterPro" id="IPR033121">
    <property type="entry name" value="PEPTIDASE_A1"/>
</dbReference>
<accession>A0AAN9HV10</accession>
<keyword evidence="4" id="KW-1185">Reference proteome</keyword>
<sequence length="174" mass="20163">MQKNREPPRNKHRQVERNHRSTKGKSERNEAPSRTGDSPKRDEPPMEERNGTKRERERNKWDQRTTKGGTEWEGEREKPNGSDEPPTEETNGTEREEQSVSDERERGKTAMARELCQEIYYTMVMLGSPPREFHVQIDTGNDIEDVGVEYKHAMQPVTSTIATVATKYNMKMTA</sequence>
<dbReference type="EMBL" id="JAYWIO010000007">
    <property type="protein sequence ID" value="KAK7251708.1"/>
    <property type="molecule type" value="Genomic_DNA"/>
</dbReference>
<dbReference type="Proteomes" id="UP001372338">
    <property type="component" value="Unassembled WGS sequence"/>
</dbReference>
<comment type="caution">
    <text evidence="3">The sequence shown here is derived from an EMBL/GenBank/DDBJ whole genome shotgun (WGS) entry which is preliminary data.</text>
</comment>
<dbReference type="InterPro" id="IPR021109">
    <property type="entry name" value="Peptidase_aspartic_dom_sf"/>
</dbReference>
<protein>
    <recommendedName>
        <fullName evidence="2">Peptidase A1 domain-containing protein</fullName>
    </recommendedName>
</protein>
<evidence type="ECO:0000313" key="4">
    <source>
        <dbReference type="Proteomes" id="UP001372338"/>
    </source>
</evidence>
<feature type="domain" description="Peptidase A1" evidence="2">
    <location>
        <begin position="120"/>
        <end position="174"/>
    </location>
</feature>